<feature type="binding site" evidence="5">
    <location>
        <position position="114"/>
    </location>
    <ligand>
        <name>Ca(2+)</name>
        <dbReference type="ChEBI" id="CHEBI:29108"/>
        <label>1</label>
        <note>catalytic</note>
    </ligand>
</feature>
<keyword evidence="2 7" id="KW-0378">Hydrolase</keyword>
<dbReference type="OrthoDB" id="423498at2759"/>
<organism evidence="8 9">
    <name type="scientific">Holothuria leucospilota</name>
    <name type="common">Black long sea cucumber</name>
    <name type="synonym">Mertensiothuria leucospilota</name>
    <dbReference type="NCBI Taxonomy" id="206669"/>
    <lineage>
        <taxon>Eukaryota</taxon>
        <taxon>Metazoa</taxon>
        <taxon>Echinodermata</taxon>
        <taxon>Eleutherozoa</taxon>
        <taxon>Echinozoa</taxon>
        <taxon>Holothuroidea</taxon>
        <taxon>Aspidochirotacea</taxon>
        <taxon>Aspidochirotida</taxon>
        <taxon>Holothuriidae</taxon>
        <taxon>Holothuria</taxon>
    </lineage>
</organism>
<dbReference type="Pfam" id="PF01731">
    <property type="entry name" value="Arylesterase"/>
    <property type="match status" value="1"/>
</dbReference>
<comment type="caution">
    <text evidence="8">The sequence shown here is derived from an EMBL/GenBank/DDBJ whole genome shotgun (WGS) entry which is preliminary data.</text>
</comment>
<dbReference type="PANTHER" id="PTHR11799">
    <property type="entry name" value="PARAOXONASE"/>
    <property type="match status" value="1"/>
</dbReference>
<evidence type="ECO:0000256" key="2">
    <source>
        <dbReference type="ARBA" id="ARBA00022801"/>
    </source>
</evidence>
<evidence type="ECO:0000256" key="4">
    <source>
        <dbReference type="ARBA" id="ARBA00023180"/>
    </source>
</evidence>
<dbReference type="InterPro" id="IPR051288">
    <property type="entry name" value="Serum_paraoxonase/arylesterase"/>
</dbReference>
<keyword evidence="3 6" id="KW-1015">Disulfide bond</keyword>
<feature type="binding site" evidence="5">
    <location>
        <position position="222"/>
    </location>
    <ligand>
        <name>Ca(2+)</name>
        <dbReference type="ChEBI" id="CHEBI:29108"/>
        <label>1</label>
        <note>catalytic</note>
    </ligand>
</feature>
<dbReference type="GO" id="GO:0004064">
    <property type="term" value="F:arylesterase activity"/>
    <property type="evidence" value="ECO:0007669"/>
    <property type="project" value="UniProtKB-UniRule"/>
</dbReference>
<dbReference type="EMBL" id="JAIZAY010000013">
    <property type="protein sequence ID" value="KAJ8031151.1"/>
    <property type="molecule type" value="Genomic_DNA"/>
</dbReference>
<dbReference type="Proteomes" id="UP001152320">
    <property type="component" value="Chromosome 13"/>
</dbReference>
<proteinExistence type="inferred from homology"/>
<dbReference type="PANTHER" id="PTHR11799:SF12">
    <property type="entry name" value="PARAOXONASE-RELATED"/>
    <property type="match status" value="1"/>
</dbReference>
<sequence>MLFKIIKLIIFLVIARHVHKMIMLMGFHITVWNHWPGPCRTVPPIEHGAEDVGLTKSGLAVVTSGCDISYRGEITDPRMSEAEGKLYAFDFNKPDKNAVELKFKADFDFVPQGISVWETESAIHFFVVNHRKEGDTVEIFKLKGTVAEPVVEHLQSVKDPLFTSLNDVIATGFDSFYATNDGYFRFSSLRVFERLLNLPWGSVVHFDGQKTRTVLGKTFEYNGMDMSSDGRFVFIASPFVSSSITIYERSAETNDLTFHQEVVVGNLIDNIFYNPETGDLWCGCAPKAHRMLEAFMNVDVWAPSFVLRVRPLGPKDRPFETYKVYDVFSDDGNLLSSSASATVKGNHLLIGSIHQKMAYCEMKSETTIPRDIY</sequence>
<dbReference type="InterPro" id="IPR011042">
    <property type="entry name" value="6-blade_b-propeller_TolB-like"/>
</dbReference>
<dbReference type="GO" id="GO:0046872">
    <property type="term" value="F:metal ion binding"/>
    <property type="evidence" value="ECO:0007669"/>
    <property type="project" value="UniProtKB-KW"/>
</dbReference>
<keyword evidence="5 7" id="KW-0106">Calcium</keyword>
<name>A0A9Q1BQX2_HOLLE</name>
<keyword evidence="4 7" id="KW-0325">Glycoprotein</keyword>
<feature type="binding site" evidence="5">
    <location>
        <position position="270"/>
    </location>
    <ligand>
        <name>Ca(2+)</name>
        <dbReference type="ChEBI" id="CHEBI:29108"/>
        <label>1</label>
        <note>catalytic</note>
    </ligand>
</feature>
<keyword evidence="5 7" id="KW-0479">Metal-binding</keyword>
<feature type="binding site" evidence="5">
    <location>
        <position position="167"/>
    </location>
    <ligand>
        <name>Ca(2+)</name>
        <dbReference type="ChEBI" id="CHEBI:29108"/>
        <label>1</label>
        <note>catalytic</note>
    </ligand>
</feature>
<feature type="binding site" evidence="5">
    <location>
        <position position="166"/>
    </location>
    <ligand>
        <name>Ca(2+)</name>
        <dbReference type="ChEBI" id="CHEBI:29108"/>
        <label>1</label>
        <note>catalytic</note>
    </ligand>
</feature>
<feature type="binding site" evidence="5">
    <location>
        <position position="51"/>
    </location>
    <ligand>
        <name>Ca(2+)</name>
        <dbReference type="ChEBI" id="CHEBI:29108"/>
        <label>1</label>
        <note>catalytic</note>
    </ligand>
</feature>
<evidence type="ECO:0000313" key="8">
    <source>
        <dbReference type="EMBL" id="KAJ8031151.1"/>
    </source>
</evidence>
<comment type="catalytic activity">
    <reaction evidence="7">
        <text>a phenyl acetate + H2O = a phenol + acetate + H(+)</text>
        <dbReference type="Rhea" id="RHEA:17309"/>
        <dbReference type="ChEBI" id="CHEBI:15377"/>
        <dbReference type="ChEBI" id="CHEBI:15378"/>
        <dbReference type="ChEBI" id="CHEBI:30089"/>
        <dbReference type="ChEBI" id="CHEBI:33853"/>
        <dbReference type="ChEBI" id="CHEBI:140310"/>
        <dbReference type="EC" id="3.1.1.2"/>
    </reaction>
</comment>
<comment type="similarity">
    <text evidence="1 7">Belongs to the paraoxonase family.</text>
</comment>
<dbReference type="EC" id="3.1.1.2" evidence="7"/>
<dbReference type="InterPro" id="IPR002640">
    <property type="entry name" value="Arylesterase"/>
</dbReference>
<evidence type="ECO:0000313" key="9">
    <source>
        <dbReference type="Proteomes" id="UP001152320"/>
    </source>
</evidence>
<feature type="disulfide bond" description="In form B" evidence="6">
    <location>
        <begin position="39"/>
        <end position="360"/>
    </location>
</feature>
<protein>
    <recommendedName>
        <fullName evidence="7">Paraoxonase</fullName>
        <ecNumber evidence="7">3.1.1.2</ecNumber>
    </recommendedName>
</protein>
<feature type="signal peptide" evidence="7">
    <location>
        <begin position="1"/>
        <end position="20"/>
    </location>
</feature>
<dbReference type="PRINTS" id="PR01785">
    <property type="entry name" value="PARAOXONASE"/>
</dbReference>
<dbReference type="Gene3D" id="2.120.10.30">
    <property type="entry name" value="TolB, C-terminal domain"/>
    <property type="match status" value="1"/>
</dbReference>
<evidence type="ECO:0000256" key="5">
    <source>
        <dbReference type="PIRSR" id="PIRSR602640-2"/>
    </source>
</evidence>
<evidence type="ECO:0000256" key="1">
    <source>
        <dbReference type="ARBA" id="ARBA00008595"/>
    </source>
</evidence>
<dbReference type="SUPFAM" id="SSF63829">
    <property type="entry name" value="Calcium-dependent phosphotriesterase"/>
    <property type="match status" value="1"/>
</dbReference>
<feature type="chain" id="PRO_5040529542" description="Paraoxonase" evidence="7">
    <location>
        <begin position="21"/>
        <end position="373"/>
    </location>
</feature>
<feature type="binding site" evidence="5">
    <location>
        <position position="269"/>
    </location>
    <ligand>
        <name>Ca(2+)</name>
        <dbReference type="ChEBI" id="CHEBI:29108"/>
        <label>1</label>
        <note>catalytic</note>
    </ligand>
</feature>
<feature type="binding site" evidence="5">
    <location>
        <position position="50"/>
    </location>
    <ligand>
        <name>Ca(2+)</name>
        <dbReference type="ChEBI" id="CHEBI:29108"/>
        <label>1</label>
        <note>catalytic</note>
    </ligand>
</feature>
<evidence type="ECO:0000256" key="3">
    <source>
        <dbReference type="ARBA" id="ARBA00023157"/>
    </source>
</evidence>
<gene>
    <name evidence="8" type="ORF">HOLleu_27791</name>
</gene>
<keyword evidence="9" id="KW-1185">Reference proteome</keyword>
<evidence type="ECO:0000256" key="7">
    <source>
        <dbReference type="RuleBase" id="RU368025"/>
    </source>
</evidence>
<reference evidence="8" key="1">
    <citation type="submission" date="2021-10" db="EMBL/GenBank/DDBJ databases">
        <title>Tropical sea cucumber genome reveals ecological adaptation and Cuvierian tubules defense mechanism.</title>
        <authorList>
            <person name="Chen T."/>
        </authorList>
    </citation>
    <scope>NUCLEOTIDE SEQUENCE</scope>
    <source>
        <strain evidence="8">Nanhai2018</strain>
        <tissue evidence="8">Muscle</tissue>
    </source>
</reference>
<dbReference type="AlphaFoldDB" id="A0A9Q1BQX2"/>
<keyword evidence="7" id="KW-0732">Signal</keyword>
<evidence type="ECO:0000256" key="6">
    <source>
        <dbReference type="PIRSR" id="PIRSR602640-3"/>
    </source>
</evidence>
<accession>A0A9Q1BQX2</accession>
<comment type="cofactor">
    <cofactor evidence="5 7">
        <name>Ca(2+)</name>
        <dbReference type="ChEBI" id="CHEBI:29108"/>
    </cofactor>
    <text evidence="5 7">Binds 2 calcium ions per subunit.</text>
</comment>